<dbReference type="EMBL" id="JAJJMA010005867">
    <property type="protein sequence ID" value="MCL7021903.1"/>
    <property type="molecule type" value="Genomic_DNA"/>
</dbReference>
<feature type="transmembrane region" description="Helical" evidence="2">
    <location>
        <begin position="6"/>
        <end position="26"/>
    </location>
</feature>
<sequence>MMRPLMFGKVIYVYCFILLVGISMMLEKPHFGCSVEAYRGDVPVFNQQPPPPLSKSYKEVKKMLESRSRKLMTRKRNSTKIGTSERARRPKGAPRGGPPPDPNPVAPVYIGPYTKF</sequence>
<accession>A0AA41V1V3</accession>
<dbReference type="AlphaFoldDB" id="A0AA41V1V3"/>
<evidence type="ECO:0000256" key="2">
    <source>
        <dbReference type="SAM" id="Phobius"/>
    </source>
</evidence>
<organism evidence="3 4">
    <name type="scientific">Papaver nudicaule</name>
    <name type="common">Iceland poppy</name>
    <dbReference type="NCBI Taxonomy" id="74823"/>
    <lineage>
        <taxon>Eukaryota</taxon>
        <taxon>Viridiplantae</taxon>
        <taxon>Streptophyta</taxon>
        <taxon>Embryophyta</taxon>
        <taxon>Tracheophyta</taxon>
        <taxon>Spermatophyta</taxon>
        <taxon>Magnoliopsida</taxon>
        <taxon>Ranunculales</taxon>
        <taxon>Papaveraceae</taxon>
        <taxon>Papaveroideae</taxon>
        <taxon>Papaver</taxon>
    </lineage>
</organism>
<evidence type="ECO:0000256" key="1">
    <source>
        <dbReference type="SAM" id="MobiDB-lite"/>
    </source>
</evidence>
<name>A0AA41V1V3_PAPNU</name>
<dbReference type="Proteomes" id="UP001177140">
    <property type="component" value="Unassembled WGS sequence"/>
</dbReference>
<comment type="caution">
    <text evidence="3">The sequence shown here is derived from an EMBL/GenBank/DDBJ whole genome shotgun (WGS) entry which is preliminary data.</text>
</comment>
<keyword evidence="4" id="KW-1185">Reference proteome</keyword>
<feature type="compositionally biased region" description="Basic residues" evidence="1">
    <location>
        <begin position="69"/>
        <end position="78"/>
    </location>
</feature>
<feature type="region of interest" description="Disordered" evidence="1">
    <location>
        <begin position="66"/>
        <end position="116"/>
    </location>
</feature>
<reference evidence="3" key="1">
    <citation type="submission" date="2022-03" db="EMBL/GenBank/DDBJ databases">
        <title>A functionally conserved STORR gene fusion in Papaver species that diverged 16.8 million years ago.</title>
        <authorList>
            <person name="Catania T."/>
        </authorList>
    </citation>
    <scope>NUCLEOTIDE SEQUENCE</scope>
    <source>
        <strain evidence="3">S-191538</strain>
    </source>
</reference>
<gene>
    <name evidence="3" type="ORF">MKW94_030405</name>
</gene>
<evidence type="ECO:0000313" key="3">
    <source>
        <dbReference type="EMBL" id="MCL7021903.1"/>
    </source>
</evidence>
<keyword evidence="2" id="KW-0812">Transmembrane</keyword>
<keyword evidence="2" id="KW-0472">Membrane</keyword>
<keyword evidence="2" id="KW-1133">Transmembrane helix</keyword>
<feature type="compositionally biased region" description="Pro residues" evidence="1">
    <location>
        <begin position="96"/>
        <end position="105"/>
    </location>
</feature>
<protein>
    <recommendedName>
        <fullName evidence="5">Transmembrane protein</fullName>
    </recommendedName>
</protein>
<evidence type="ECO:0000313" key="4">
    <source>
        <dbReference type="Proteomes" id="UP001177140"/>
    </source>
</evidence>
<proteinExistence type="predicted"/>
<evidence type="ECO:0008006" key="5">
    <source>
        <dbReference type="Google" id="ProtNLM"/>
    </source>
</evidence>